<organism evidence="1 2">
    <name type="scientific">Corallococcus macrosporus DSM 14697</name>
    <dbReference type="NCBI Taxonomy" id="1189310"/>
    <lineage>
        <taxon>Bacteria</taxon>
        <taxon>Pseudomonadati</taxon>
        <taxon>Myxococcota</taxon>
        <taxon>Myxococcia</taxon>
        <taxon>Myxococcales</taxon>
        <taxon>Cystobacterineae</taxon>
        <taxon>Myxococcaceae</taxon>
        <taxon>Corallococcus</taxon>
    </lineage>
</organism>
<evidence type="ECO:0008006" key="3">
    <source>
        <dbReference type="Google" id="ProtNLM"/>
    </source>
</evidence>
<dbReference type="EMBL" id="CP022203">
    <property type="protein sequence ID" value="ATB48780.1"/>
    <property type="molecule type" value="Genomic_DNA"/>
</dbReference>
<keyword evidence="2" id="KW-1185">Reference proteome</keyword>
<dbReference type="PANTHER" id="PTHR35861">
    <property type="match status" value="1"/>
</dbReference>
<reference evidence="1 2" key="1">
    <citation type="submission" date="2017-06" db="EMBL/GenBank/DDBJ databases">
        <title>Sequencing and comparative analysis of myxobacterial genomes.</title>
        <authorList>
            <person name="Rupp O."/>
            <person name="Goesmann A."/>
            <person name="Sogaard-Andersen L."/>
        </authorList>
    </citation>
    <scope>NUCLEOTIDE SEQUENCE [LARGE SCALE GENOMIC DNA]</scope>
    <source>
        <strain evidence="1 2">DSM 14697</strain>
    </source>
</reference>
<dbReference type="OrthoDB" id="9767864at2"/>
<dbReference type="KEGG" id="mmas:MYMAC_004411"/>
<gene>
    <name evidence="1" type="ORF">MYMAC_004411</name>
</gene>
<dbReference type="RefSeq" id="WP_095959551.1">
    <property type="nucleotide sequence ID" value="NZ_CP022203.1"/>
</dbReference>
<proteinExistence type="predicted"/>
<evidence type="ECO:0000313" key="2">
    <source>
        <dbReference type="Proteomes" id="UP000217343"/>
    </source>
</evidence>
<evidence type="ECO:0000313" key="1">
    <source>
        <dbReference type="EMBL" id="ATB48780.1"/>
    </source>
</evidence>
<dbReference type="Proteomes" id="UP000217343">
    <property type="component" value="Chromosome"/>
</dbReference>
<dbReference type="AlphaFoldDB" id="A0A250JYR5"/>
<dbReference type="PANTHER" id="PTHR35861:SF2">
    <property type="entry name" value="FELS-2 PROPHAGE PROTEIN"/>
    <property type="match status" value="1"/>
</dbReference>
<sequence length="523" mass="56110">MRRLTFEVTERVAPTAPERMDVALFVGFVRRRAGASVPAALSRYLFEQGWMTAPTPRVDPADAQDALTDVPLPLESFAAFERLFDWRARTGTAPDEATALGAAVQAFFVQGGRKCYVVRMADPLAPGAERATRLGRLNLLLPGSRLPAPPGMEHAASAEDRTTWHGTAHLLGLQDVSFLCLPDLPELVADAPEPLPLPRLPPAGAPGFVECAMPGAATGPAWKTPERAAPRCGLSAYQDWAAFLAVLAEFLRDRRLRETHLVAALPLPSPSLVFDAPAGMRAATQDLGGFLHASGVLAPFQSAFIQLAFPWLRTASSEGLPERLAAPDGALAGVLARNALLRGTFRSALGLGLAEVRDVFPIPTRLDQEPREPGSPLRALGERVSLLGPTPRGMQVLSDVTSSQTGSHRQAPVSRLISSVLRAARRLGADLTFSPSHEDTWLALRHRMESVLGRYFAEGALRGATPREAFSVRCDRTTMTQDDLDNGRLIALVELAPAAAIERVQVLLSALEGGVSLQQEEAA</sequence>
<name>A0A250JYR5_9BACT</name>
<accession>A0A250JYR5</accession>
<protein>
    <recommendedName>
        <fullName evidence="3">Phage tail sheath protein</fullName>
    </recommendedName>
</protein>
<dbReference type="InterPro" id="IPR052042">
    <property type="entry name" value="Tail_sheath_structural"/>
</dbReference>